<sequence length="620" mass="70286">MAIKSIDDVRDVVYRKPPKYLPLSSNDLIQYHPSPLTWDDQLFYFLLPDRFSDGSETLDKLYNSSYNGVAIDTDQHAQAWRDAGKNWVHGNLQGLRSKLGYLKELGITTLWIGPIFKQVKWSDTYHGYGIQNFFEVDPRFGTKDDLKALIEAAHSREYQMYVVLDIILNHSGDVFEYKYHNPDYTGETFDVKGFYAAQNNASLRLGPVDDSHYPDGAVWPKELQNADCFTRKGRIKSGGWDKKPEYWDGDFYALKDIVLGPDEPYAFNAPSALRTLCEVYKYWIAETDIDGYRIDTVKHMGDGPARYFCSVIHEYAQLLGKDKFLLIGEVASDEADADKKAYITVERTGLDAALGIGNVQAKLWNLPSGNVNPEEYFNLFRNALYLDKGSHKWLGEKLVTMIDDHDQIWRGKEIGKARFCSVSGNNKLVAAALMLNLCTLGIPCIYYGTEQAFDGSGFDGDEGFADRYIREAMFGGNFGAFRSKGVHFFDQDKDVYQAVREVAKIRKREIALRRGRQYLREISGDGMHFGLTRKMDDKSRIKGIVAWSRVFANVEVLCAINTDPDDGHEAWINVDKEVHPRDTTMRYLTQSPGGNVTVDPKGDRSAVYLKLGAGQFAILK</sequence>
<dbReference type="SUPFAM" id="SSF51445">
    <property type="entry name" value="(Trans)glycosidases"/>
    <property type="match status" value="1"/>
</dbReference>
<dbReference type="Gene3D" id="3.20.20.80">
    <property type="entry name" value="Glycosidases"/>
    <property type="match status" value="1"/>
</dbReference>
<feature type="domain" description="Glycosyl hydrolase family 13 catalytic" evidence="2">
    <location>
        <begin position="45"/>
        <end position="506"/>
    </location>
</feature>
<comment type="caution">
    <text evidence="3">The sequence shown here is derived from an EMBL/GenBank/DDBJ whole genome shotgun (WGS) entry which is preliminary data.</text>
</comment>
<proteinExistence type="inferred from homology"/>
<dbReference type="InterPro" id="IPR017853">
    <property type="entry name" value="GH"/>
</dbReference>
<accession>A0AAN8I4J2</accession>
<dbReference type="CDD" id="cd11352">
    <property type="entry name" value="AmyAc_5"/>
    <property type="match status" value="1"/>
</dbReference>
<protein>
    <recommendedName>
        <fullName evidence="2">Glycosyl hydrolase family 13 catalytic domain-containing protein</fullName>
    </recommendedName>
</protein>
<comment type="similarity">
    <text evidence="1">Belongs to the glycosyl hydrolase 13 family.</text>
</comment>
<evidence type="ECO:0000259" key="2">
    <source>
        <dbReference type="SMART" id="SM00642"/>
    </source>
</evidence>
<gene>
    <name evidence="3" type="ORF">OHC33_008976</name>
</gene>
<dbReference type="SMART" id="SM00642">
    <property type="entry name" value="Aamy"/>
    <property type="match status" value="1"/>
</dbReference>
<dbReference type="PANTHER" id="PTHR10357:SF209">
    <property type="entry name" value="PERIPLASMIC ALPHA-AMYLASE"/>
    <property type="match status" value="1"/>
</dbReference>
<evidence type="ECO:0000313" key="3">
    <source>
        <dbReference type="EMBL" id="KAK5950015.1"/>
    </source>
</evidence>
<evidence type="ECO:0000256" key="1">
    <source>
        <dbReference type="ARBA" id="ARBA00008061"/>
    </source>
</evidence>
<evidence type="ECO:0000313" key="4">
    <source>
        <dbReference type="Proteomes" id="UP001316803"/>
    </source>
</evidence>
<dbReference type="Proteomes" id="UP001316803">
    <property type="component" value="Unassembled WGS sequence"/>
</dbReference>
<dbReference type="EMBL" id="JAKLMC020000030">
    <property type="protein sequence ID" value="KAK5950015.1"/>
    <property type="molecule type" value="Genomic_DNA"/>
</dbReference>
<dbReference type="Pfam" id="PF00128">
    <property type="entry name" value="Alpha-amylase"/>
    <property type="match status" value="1"/>
</dbReference>
<dbReference type="InterPro" id="IPR006047">
    <property type="entry name" value="GH13_cat_dom"/>
</dbReference>
<reference evidence="3 4" key="1">
    <citation type="submission" date="2022-12" db="EMBL/GenBank/DDBJ databases">
        <title>Genomic features and morphological characterization of a novel Knufia sp. strain isolated from spacecraft assembly facility.</title>
        <authorList>
            <person name="Teixeira M."/>
            <person name="Chander A.M."/>
            <person name="Stajich J.E."/>
            <person name="Venkateswaran K."/>
        </authorList>
    </citation>
    <scope>NUCLEOTIDE SEQUENCE [LARGE SCALE GENOMIC DNA]</scope>
    <source>
        <strain evidence="3 4">FJI-L2-BK-P2</strain>
    </source>
</reference>
<name>A0AAN8I4J2_9EURO</name>
<dbReference type="GO" id="GO:0005975">
    <property type="term" value="P:carbohydrate metabolic process"/>
    <property type="evidence" value="ECO:0007669"/>
    <property type="project" value="InterPro"/>
</dbReference>
<dbReference type="PANTHER" id="PTHR10357">
    <property type="entry name" value="ALPHA-AMYLASE FAMILY MEMBER"/>
    <property type="match status" value="1"/>
</dbReference>
<keyword evidence="4" id="KW-1185">Reference proteome</keyword>
<organism evidence="3 4">
    <name type="scientific">Knufia fluminis</name>
    <dbReference type="NCBI Taxonomy" id="191047"/>
    <lineage>
        <taxon>Eukaryota</taxon>
        <taxon>Fungi</taxon>
        <taxon>Dikarya</taxon>
        <taxon>Ascomycota</taxon>
        <taxon>Pezizomycotina</taxon>
        <taxon>Eurotiomycetes</taxon>
        <taxon>Chaetothyriomycetidae</taxon>
        <taxon>Chaetothyriales</taxon>
        <taxon>Trichomeriaceae</taxon>
        <taxon>Knufia</taxon>
    </lineage>
</organism>
<dbReference type="AlphaFoldDB" id="A0AAN8I4J2"/>